<protein>
    <submittedName>
        <fullName evidence="1">Alpha/beta hydrolase</fullName>
        <ecNumber evidence="1">3.-.-.-</ecNumber>
    </submittedName>
</protein>
<dbReference type="Gene3D" id="3.40.50.1820">
    <property type="entry name" value="alpha/beta hydrolase"/>
    <property type="match status" value="1"/>
</dbReference>
<dbReference type="GO" id="GO:0016787">
    <property type="term" value="F:hydrolase activity"/>
    <property type="evidence" value="ECO:0007669"/>
    <property type="project" value="UniProtKB-KW"/>
</dbReference>
<dbReference type="Pfam" id="PF06821">
    <property type="entry name" value="Ser_hydrolase"/>
    <property type="match status" value="1"/>
</dbReference>
<comment type="caution">
    <text evidence="1">The sequence shown here is derived from an EMBL/GenBank/DDBJ whole genome shotgun (WGS) entry which is preliminary data.</text>
</comment>
<dbReference type="InterPro" id="IPR010662">
    <property type="entry name" value="RBBP9/YdeN"/>
</dbReference>
<keyword evidence="2" id="KW-1185">Reference proteome</keyword>
<dbReference type="InterPro" id="IPR029058">
    <property type="entry name" value="AB_hydrolase_fold"/>
</dbReference>
<dbReference type="RefSeq" id="WP_371571957.1">
    <property type="nucleotide sequence ID" value="NZ_JASMRN010000016.1"/>
</dbReference>
<evidence type="ECO:0000313" key="1">
    <source>
        <dbReference type="EMBL" id="MEZ7516632.1"/>
    </source>
</evidence>
<sequence>MEYTLLIVPGLGNSGVQHWQTYWLKLFSNAQKVIQENWDAPQLENWLEALNKKIATIDGPIVLVAHSLGSILVNQWTNTNFDKKVIAAMLVAPADVDSATHTPPETWNFAPIAQNILPFPTVVVTSEDDPYISFERAKFLAEKWGSTFVNVGLKGHLNTASDLKNWEEGQEILSALIAEIN</sequence>
<accession>A0ABV4KIB1</accession>
<dbReference type="SUPFAM" id="SSF53474">
    <property type="entry name" value="alpha/beta-Hydrolases"/>
    <property type="match status" value="1"/>
</dbReference>
<reference evidence="1 2" key="1">
    <citation type="submission" date="2023-05" db="EMBL/GenBank/DDBJ databases">
        <title>Adaptations of aquatic viruses from atmosphere-close ecosystems of the Central Arctic Ocean.</title>
        <authorList>
            <person name="Rahlff J."/>
            <person name="Holmfeldt K."/>
        </authorList>
    </citation>
    <scope>NUCLEOTIDE SEQUENCE [LARGE SCALE GENOMIC DNA]</scope>
    <source>
        <strain evidence="1 2">Arc14</strain>
    </source>
</reference>
<dbReference type="Proteomes" id="UP001568894">
    <property type="component" value="Unassembled WGS sequence"/>
</dbReference>
<evidence type="ECO:0000313" key="2">
    <source>
        <dbReference type="Proteomes" id="UP001568894"/>
    </source>
</evidence>
<gene>
    <name evidence="1" type="ORF">QO192_15235</name>
</gene>
<keyword evidence="1" id="KW-0378">Hydrolase</keyword>
<proteinExistence type="predicted"/>
<organism evidence="1 2">
    <name type="scientific">Flavobacterium frigidarium</name>
    <dbReference type="NCBI Taxonomy" id="99286"/>
    <lineage>
        <taxon>Bacteria</taxon>
        <taxon>Pseudomonadati</taxon>
        <taxon>Bacteroidota</taxon>
        <taxon>Flavobacteriia</taxon>
        <taxon>Flavobacteriales</taxon>
        <taxon>Flavobacteriaceae</taxon>
        <taxon>Flavobacterium</taxon>
    </lineage>
</organism>
<dbReference type="EMBL" id="JASMRN010000016">
    <property type="protein sequence ID" value="MEZ7516632.1"/>
    <property type="molecule type" value="Genomic_DNA"/>
</dbReference>
<dbReference type="PANTHER" id="PTHR15394:SF3">
    <property type="entry name" value="SERINE HYDROLASE RBBP9"/>
    <property type="match status" value="1"/>
</dbReference>
<name>A0ABV4KIB1_9FLAO</name>
<dbReference type="PANTHER" id="PTHR15394">
    <property type="entry name" value="SERINE HYDROLASE RBBP9"/>
    <property type="match status" value="1"/>
</dbReference>
<dbReference type="EC" id="3.-.-.-" evidence="1"/>